<evidence type="ECO:0000256" key="9">
    <source>
        <dbReference type="ARBA" id="ARBA00022801"/>
    </source>
</evidence>
<keyword evidence="9 17" id="KW-0378">Hydrolase</keyword>
<protein>
    <recommendedName>
        <fullName evidence="5 12">Aminopeptidase N</fullName>
        <ecNumber evidence="4 12">3.4.11.2</ecNumber>
    </recommendedName>
</protein>
<dbReference type="Gene3D" id="3.30.2010.30">
    <property type="match status" value="1"/>
</dbReference>
<evidence type="ECO:0000259" key="16">
    <source>
        <dbReference type="Pfam" id="PF17900"/>
    </source>
</evidence>
<evidence type="ECO:0000256" key="11">
    <source>
        <dbReference type="ARBA" id="ARBA00023049"/>
    </source>
</evidence>
<feature type="domain" description="Peptidase M1 membrane alanine aminopeptidase" evidence="13">
    <location>
        <begin position="228"/>
        <end position="439"/>
    </location>
</feature>
<comment type="catalytic activity">
    <reaction evidence="1">
        <text>Release of an N-terminal amino acid, Xaa-|-Yaa- from a peptide, amide or arylamide. Xaa is preferably Ala, but may be most amino acids including Pro (slow action). When a terminal hydrophobic residue is followed by a prolyl residue, the two may be released as an intact Xaa-Pro dipeptide.</text>
        <dbReference type="EC" id="3.4.11.2"/>
    </reaction>
</comment>
<evidence type="ECO:0000256" key="3">
    <source>
        <dbReference type="ARBA" id="ARBA00010136"/>
    </source>
</evidence>
<dbReference type="EC" id="3.4.11.2" evidence="4 12"/>
<evidence type="ECO:0000256" key="1">
    <source>
        <dbReference type="ARBA" id="ARBA00000098"/>
    </source>
</evidence>
<dbReference type="InterPro" id="IPR045357">
    <property type="entry name" value="Aminopeptidase_N-like_N"/>
</dbReference>
<evidence type="ECO:0000259" key="15">
    <source>
        <dbReference type="Pfam" id="PF17432"/>
    </source>
</evidence>
<dbReference type="PANTHER" id="PTHR46322">
    <property type="entry name" value="PUROMYCIN-SENSITIVE AMINOPEPTIDASE"/>
    <property type="match status" value="1"/>
</dbReference>
<feature type="domain" description="Peptidase M1 alanyl aminopeptidase C-terminal" evidence="15">
    <location>
        <begin position="556"/>
        <end position="880"/>
    </location>
</feature>
<dbReference type="CDD" id="cd09600">
    <property type="entry name" value="M1_APN"/>
    <property type="match status" value="1"/>
</dbReference>
<evidence type="ECO:0000256" key="2">
    <source>
        <dbReference type="ARBA" id="ARBA00001947"/>
    </source>
</evidence>
<dbReference type="InterPro" id="IPR014782">
    <property type="entry name" value="Peptidase_M1_dom"/>
</dbReference>
<evidence type="ECO:0000256" key="12">
    <source>
        <dbReference type="NCBIfam" id="TIGR02414"/>
    </source>
</evidence>
<evidence type="ECO:0000256" key="7">
    <source>
        <dbReference type="ARBA" id="ARBA00022670"/>
    </source>
</evidence>
<proteinExistence type="inferred from homology"/>
<evidence type="ECO:0000256" key="6">
    <source>
        <dbReference type="ARBA" id="ARBA00022438"/>
    </source>
</evidence>
<evidence type="ECO:0000256" key="8">
    <source>
        <dbReference type="ARBA" id="ARBA00022723"/>
    </source>
</evidence>
<evidence type="ECO:0000256" key="10">
    <source>
        <dbReference type="ARBA" id="ARBA00022833"/>
    </source>
</evidence>
<dbReference type="InterPro" id="IPR037144">
    <property type="entry name" value="Peptidase_M1_pepN_C_sf"/>
</dbReference>
<evidence type="ECO:0000313" key="17">
    <source>
        <dbReference type="EMBL" id="MFD2204032.1"/>
    </source>
</evidence>
<dbReference type="EMBL" id="JBHUII010000001">
    <property type="protein sequence ID" value="MFD2204032.1"/>
    <property type="molecule type" value="Genomic_DNA"/>
</dbReference>
<dbReference type="Gene3D" id="1.10.390.10">
    <property type="entry name" value="Neutral Protease Domain 2"/>
    <property type="match status" value="1"/>
</dbReference>
<dbReference type="InterPro" id="IPR027268">
    <property type="entry name" value="Peptidase_M4/M1_CTD_sf"/>
</dbReference>
<dbReference type="Pfam" id="PF01433">
    <property type="entry name" value="Peptidase_M1"/>
    <property type="match status" value="1"/>
</dbReference>
<dbReference type="Proteomes" id="UP001597294">
    <property type="component" value="Unassembled WGS sequence"/>
</dbReference>
<dbReference type="SUPFAM" id="SSF55486">
    <property type="entry name" value="Metalloproteases ('zincins'), catalytic domain"/>
    <property type="match status" value="1"/>
</dbReference>
<dbReference type="Pfam" id="PF17900">
    <property type="entry name" value="Peptidase_M1_N"/>
    <property type="match status" value="1"/>
</dbReference>
<evidence type="ECO:0000256" key="5">
    <source>
        <dbReference type="ARBA" id="ARBA00015611"/>
    </source>
</evidence>
<dbReference type="Gene3D" id="1.25.50.10">
    <property type="entry name" value="Peptidase M1, alanyl aminopeptidase, C-terminal domain"/>
    <property type="match status" value="1"/>
</dbReference>
<gene>
    <name evidence="17" type="primary">pepN</name>
    <name evidence="17" type="ORF">ACFSKO_00310</name>
</gene>
<dbReference type="SUPFAM" id="SSF63737">
    <property type="entry name" value="Leukotriene A4 hydrolase N-terminal domain"/>
    <property type="match status" value="1"/>
</dbReference>
<keyword evidence="6 17" id="KW-0031">Aminopeptidase</keyword>
<comment type="cofactor">
    <cofactor evidence="2">
        <name>Zn(2+)</name>
        <dbReference type="ChEBI" id="CHEBI:29105"/>
    </cofactor>
</comment>
<keyword evidence="11" id="KW-0482">Metalloprotease</keyword>
<reference evidence="18" key="1">
    <citation type="journal article" date="2019" name="Int. J. Syst. Evol. Microbiol.">
        <title>The Global Catalogue of Microorganisms (GCM) 10K type strain sequencing project: providing services to taxonomists for standard genome sequencing and annotation.</title>
        <authorList>
            <consortium name="The Broad Institute Genomics Platform"/>
            <consortium name="The Broad Institute Genome Sequencing Center for Infectious Disease"/>
            <person name="Wu L."/>
            <person name="Ma J."/>
        </authorList>
    </citation>
    <scope>NUCLEOTIDE SEQUENCE [LARGE SCALE GENOMIC DNA]</scope>
    <source>
        <strain evidence="18">CGMCC 4.7192</strain>
    </source>
</reference>
<sequence length="881" mass="99307">MKNVQVNAIHLKDYIAPSFLVNHVDLEFILEPKKTIVTSWLKLTRNPDVGGPLVLDGDELRLLSIKVDGKLLETSKYAQDNSSLTVDGLPDTCVLEIKTEIDPALNTQLEGLYLSGGNFCTQCEAEGFRRITFYPDRPDVMATYTVTMHADLKSHPVLLSNGNLIDQGVGKNGKHWARWHDPFPKPCYLFALVAGDLACYEDSYHSGSGQDVALKIFVEHGNEDKCAYAMDALKRSMRWDEERFGLEYDLSIFNIVAVSDFNMGAMENKSLNIFNSKCVLASSDTATDLEFERIEAIVAHEYFHNWTGNRVTCRDWFQLSLKEGLTVYRDQEFTSDMRSAPVKRIQDVRTLRARQFPEDAGPLSHPIRPETYIEINNFYTATIYEKGAEVIRMMQEILGRDGFRKGVDLYFERHDNQAVTCEDFVVAMEDANDVDLKHFRLWYSQAGTPEVDTTWSYDEVNKSFTLNLTQYTPVAHGQEGKRPLHIPMTVGLVGRDGKDLPLILEGEEGKQGETSKTLRFDQEQQSFTFISVDQCPVPSINRNFSSPIKLSTTYSDDDLRFLMENDSDAFSRWDASQNYATRLVLRMVKTIQEGTELEYDSNYAQALARNIADETLDPAFLAQMLSLPSIDYVAEQMQVADFAAVDQARTFLKAGIARELYEQFLELYMCGKENTAYSPDAVSAGKRAIRNVALGFLGTLKNDPKGLDLIVGQYEVSDNMTDRMAALTLLASMEGEVGEKALKSFEQRYSHDTLVMDKWFAVQAISKIPDTLGQVKNLLTHPAFSYKNPNKVRALIGSFTGANPAKFHADNGEGYRFLADSIIHLNGINPQVASRLLSPLGGWRRMDGNHQKMMKAELQRILDTENLSKDVFEVASKSLAR</sequence>
<evidence type="ECO:0000313" key="18">
    <source>
        <dbReference type="Proteomes" id="UP001597294"/>
    </source>
</evidence>
<dbReference type="InterPro" id="IPR042097">
    <property type="entry name" value="Aminopeptidase_N-like_N_sf"/>
</dbReference>
<accession>A0ABW5BD61</accession>
<dbReference type="Gene3D" id="2.60.40.1730">
    <property type="entry name" value="tricorn interacting facor f3 domain"/>
    <property type="match status" value="1"/>
</dbReference>
<dbReference type="InterPro" id="IPR024601">
    <property type="entry name" value="Peptidase_M1_pepN_C"/>
</dbReference>
<comment type="caution">
    <text evidence="17">The sequence shown here is derived from an EMBL/GenBank/DDBJ whole genome shotgun (WGS) entry which is preliminary data.</text>
</comment>
<feature type="domain" description="Peptidase M1 alanyl aminopeptidase Ig-like fold" evidence="14">
    <location>
        <begin position="447"/>
        <end position="552"/>
    </location>
</feature>
<dbReference type="InterPro" id="IPR012779">
    <property type="entry name" value="Peptidase_M1_pepN"/>
</dbReference>
<organism evidence="17 18">
    <name type="scientific">Kiloniella antarctica</name>
    <dbReference type="NCBI Taxonomy" id="1550907"/>
    <lineage>
        <taxon>Bacteria</taxon>
        <taxon>Pseudomonadati</taxon>
        <taxon>Pseudomonadota</taxon>
        <taxon>Alphaproteobacteria</taxon>
        <taxon>Rhodospirillales</taxon>
        <taxon>Kiloniellaceae</taxon>
        <taxon>Kiloniella</taxon>
    </lineage>
</organism>
<dbReference type="NCBIfam" id="TIGR02414">
    <property type="entry name" value="pepN_proteo"/>
    <property type="match status" value="1"/>
</dbReference>
<evidence type="ECO:0000259" key="13">
    <source>
        <dbReference type="Pfam" id="PF01433"/>
    </source>
</evidence>
<comment type="similarity">
    <text evidence="3">Belongs to the peptidase M1 family.</text>
</comment>
<keyword evidence="18" id="KW-1185">Reference proteome</keyword>
<dbReference type="PANTHER" id="PTHR46322:SF1">
    <property type="entry name" value="PUROMYCIN-SENSITIVE AMINOPEPTIDASE"/>
    <property type="match status" value="1"/>
</dbReference>
<keyword evidence="7" id="KW-0645">Protease</keyword>
<feature type="domain" description="Aminopeptidase N-like N-terminal" evidence="16">
    <location>
        <begin position="64"/>
        <end position="189"/>
    </location>
</feature>
<keyword evidence="8" id="KW-0479">Metal-binding</keyword>
<dbReference type="InterPro" id="IPR035414">
    <property type="entry name" value="Peptidase_M1_pepN_Ig-like"/>
</dbReference>
<dbReference type="PRINTS" id="PR00756">
    <property type="entry name" value="ALADIPTASE"/>
</dbReference>
<name>A0ABW5BD61_9PROT</name>
<keyword evidence="10" id="KW-0862">Zinc</keyword>
<dbReference type="GO" id="GO:0016285">
    <property type="term" value="F:alanyl aminopeptidase activity"/>
    <property type="evidence" value="ECO:0007669"/>
    <property type="project" value="UniProtKB-EC"/>
</dbReference>
<dbReference type="Gene3D" id="2.60.40.1840">
    <property type="match status" value="1"/>
</dbReference>
<dbReference type="InterPro" id="IPR001930">
    <property type="entry name" value="Peptidase_M1"/>
</dbReference>
<dbReference type="RefSeq" id="WP_380247179.1">
    <property type="nucleotide sequence ID" value="NZ_JBHUII010000001.1"/>
</dbReference>
<evidence type="ECO:0000259" key="14">
    <source>
        <dbReference type="Pfam" id="PF11940"/>
    </source>
</evidence>
<dbReference type="InterPro" id="IPR038438">
    <property type="entry name" value="PepN_Ig-like_sf"/>
</dbReference>
<dbReference type="Pfam" id="PF17432">
    <property type="entry name" value="DUF3458_C"/>
    <property type="match status" value="1"/>
</dbReference>
<evidence type="ECO:0000256" key="4">
    <source>
        <dbReference type="ARBA" id="ARBA00012564"/>
    </source>
</evidence>
<dbReference type="Pfam" id="PF11940">
    <property type="entry name" value="DUF3458"/>
    <property type="match status" value="1"/>
</dbReference>